<keyword evidence="2" id="KW-1185">Reference proteome</keyword>
<dbReference type="AlphaFoldDB" id="A0A4Y2H783"/>
<dbReference type="Proteomes" id="UP000499080">
    <property type="component" value="Unassembled WGS sequence"/>
</dbReference>
<comment type="caution">
    <text evidence="1">The sequence shown here is derived from an EMBL/GenBank/DDBJ whole genome shotgun (WGS) entry which is preliminary data.</text>
</comment>
<gene>
    <name evidence="1" type="ORF">AVEN_264369_1</name>
</gene>
<proteinExistence type="predicted"/>
<protein>
    <submittedName>
        <fullName evidence="1">Uncharacterized protein</fullName>
    </submittedName>
</protein>
<dbReference type="SUPFAM" id="SSF54060">
    <property type="entry name" value="His-Me finger endonucleases"/>
    <property type="match status" value="1"/>
</dbReference>
<reference evidence="1 2" key="1">
    <citation type="journal article" date="2019" name="Sci. Rep.">
        <title>Orb-weaving spider Araneus ventricosus genome elucidates the spidroin gene catalogue.</title>
        <authorList>
            <person name="Kono N."/>
            <person name="Nakamura H."/>
            <person name="Ohtoshi R."/>
            <person name="Moran D.A.P."/>
            <person name="Shinohara A."/>
            <person name="Yoshida Y."/>
            <person name="Fujiwara M."/>
            <person name="Mori M."/>
            <person name="Tomita M."/>
            <person name="Arakawa K."/>
        </authorList>
    </citation>
    <scope>NUCLEOTIDE SEQUENCE [LARGE SCALE GENOMIC DNA]</scope>
</reference>
<organism evidence="1 2">
    <name type="scientific">Araneus ventricosus</name>
    <name type="common">Orbweaver spider</name>
    <name type="synonym">Epeira ventricosa</name>
    <dbReference type="NCBI Taxonomy" id="182803"/>
    <lineage>
        <taxon>Eukaryota</taxon>
        <taxon>Metazoa</taxon>
        <taxon>Ecdysozoa</taxon>
        <taxon>Arthropoda</taxon>
        <taxon>Chelicerata</taxon>
        <taxon>Arachnida</taxon>
        <taxon>Araneae</taxon>
        <taxon>Araneomorphae</taxon>
        <taxon>Entelegynae</taxon>
        <taxon>Araneoidea</taxon>
        <taxon>Araneidae</taxon>
        <taxon>Araneus</taxon>
    </lineage>
</organism>
<name>A0A4Y2H783_ARAVE</name>
<dbReference type="InterPro" id="IPR044925">
    <property type="entry name" value="His-Me_finger_sf"/>
</dbReference>
<sequence>MVFTPANHQKFQTAINCSICVQPLTGDQVRDHDHLTGVYRGASCPQFVAHEFSWSQEPVDFPNTPDNSDEGYILEVDWNTHQNYTTNTTVIPWPRKKVL</sequence>
<evidence type="ECO:0000313" key="2">
    <source>
        <dbReference type="Proteomes" id="UP000499080"/>
    </source>
</evidence>
<dbReference type="EMBL" id="BGPR01001749">
    <property type="protein sequence ID" value="GBM61039.1"/>
    <property type="molecule type" value="Genomic_DNA"/>
</dbReference>
<accession>A0A4Y2H783</accession>
<evidence type="ECO:0000313" key="1">
    <source>
        <dbReference type="EMBL" id="GBM61039.1"/>
    </source>
</evidence>